<feature type="compositionally biased region" description="Basic and acidic residues" evidence="1">
    <location>
        <begin position="163"/>
        <end position="173"/>
    </location>
</feature>
<evidence type="ECO:0000313" key="3">
    <source>
        <dbReference type="EMBL" id="ORX83607.1"/>
    </source>
</evidence>
<feature type="transmembrane region" description="Helical" evidence="2">
    <location>
        <begin position="200"/>
        <end position="226"/>
    </location>
</feature>
<evidence type="ECO:0000313" key="4">
    <source>
        <dbReference type="Proteomes" id="UP000193944"/>
    </source>
</evidence>
<proteinExistence type="predicted"/>
<accession>A0A1Y1XD12</accession>
<feature type="compositionally biased region" description="Low complexity" evidence="1">
    <location>
        <begin position="174"/>
        <end position="185"/>
    </location>
</feature>
<protein>
    <submittedName>
        <fullName evidence="3">Uncharacterized protein</fullName>
    </submittedName>
</protein>
<keyword evidence="2" id="KW-0812">Transmembrane</keyword>
<evidence type="ECO:0000256" key="1">
    <source>
        <dbReference type="SAM" id="MobiDB-lite"/>
    </source>
</evidence>
<sequence length="328" mass="37862">MIRQSISKIYNEKNINENIIKNIIVNYGRNASLNKQLNNLNVKCSRNFSSEKLTILDNFENNNKLFLSNKNFHLIKCGYSTNNSLNYSISNQDIINNIKNNSKKQALYNKHILNNDTVNSICFSAYNKRFMSTLYKCNVINNTKFNTNKCINQKKTYSTENDKINDDNIKKETNNTQEQNTTGNENTKKKNNLHSVIKEYGIIAIAVYFVLTCTIYFTTLGIVLYYDIDPDELTKKSKSYVSNLTKRLLGRVDTIEQKVIENKNKNKKDEKYGENSKTETEEEQSKGKKLIKTMIMTYAVSQIFSPPKSMLTLIITPYLAKFLRKGGV</sequence>
<dbReference type="OrthoDB" id="10493454at2759"/>
<keyword evidence="2" id="KW-1133">Transmembrane helix</keyword>
<name>A0A1Y1XD12_9FUNG</name>
<keyword evidence="4" id="KW-1185">Reference proteome</keyword>
<reference evidence="3 4" key="2">
    <citation type="submission" date="2016-08" db="EMBL/GenBank/DDBJ databases">
        <title>Pervasive Adenine N6-methylation of Active Genes in Fungi.</title>
        <authorList>
            <consortium name="DOE Joint Genome Institute"/>
            <person name="Mondo S.J."/>
            <person name="Dannebaum R.O."/>
            <person name="Kuo R.C."/>
            <person name="Labutti K."/>
            <person name="Haridas S."/>
            <person name="Kuo A."/>
            <person name="Salamov A."/>
            <person name="Ahrendt S.R."/>
            <person name="Lipzen A."/>
            <person name="Sullivan W."/>
            <person name="Andreopoulos W.B."/>
            <person name="Clum A."/>
            <person name="Lindquist E."/>
            <person name="Daum C."/>
            <person name="Ramamoorthy G.K."/>
            <person name="Gryganskyi A."/>
            <person name="Culley D."/>
            <person name="Magnuson J.K."/>
            <person name="James T.Y."/>
            <person name="O'Malley M.A."/>
            <person name="Stajich J.E."/>
            <person name="Spatafora J.W."/>
            <person name="Visel A."/>
            <person name="Grigoriev I.V."/>
        </authorList>
    </citation>
    <scope>NUCLEOTIDE SEQUENCE [LARGE SCALE GENOMIC DNA]</scope>
    <source>
        <strain evidence="3 4">S4</strain>
    </source>
</reference>
<dbReference type="PANTHER" id="PTHR21377:SF0">
    <property type="entry name" value="PROTEIN FAM210B, MITOCHONDRIAL"/>
    <property type="match status" value="1"/>
</dbReference>
<organism evidence="3 4">
    <name type="scientific">Anaeromyces robustus</name>
    <dbReference type="NCBI Taxonomy" id="1754192"/>
    <lineage>
        <taxon>Eukaryota</taxon>
        <taxon>Fungi</taxon>
        <taxon>Fungi incertae sedis</taxon>
        <taxon>Chytridiomycota</taxon>
        <taxon>Chytridiomycota incertae sedis</taxon>
        <taxon>Neocallimastigomycetes</taxon>
        <taxon>Neocallimastigales</taxon>
        <taxon>Neocallimastigaceae</taxon>
        <taxon>Anaeromyces</taxon>
    </lineage>
</organism>
<feature type="region of interest" description="Disordered" evidence="1">
    <location>
        <begin position="163"/>
        <end position="187"/>
    </location>
</feature>
<gene>
    <name evidence="3" type="ORF">BCR32DRAFT_291863</name>
</gene>
<dbReference type="GO" id="GO:0005739">
    <property type="term" value="C:mitochondrion"/>
    <property type="evidence" value="ECO:0007669"/>
    <property type="project" value="TreeGrafter"/>
</dbReference>
<dbReference type="InterPro" id="IPR045866">
    <property type="entry name" value="FAM210A/B-like"/>
</dbReference>
<dbReference type="EMBL" id="MCFG01000069">
    <property type="protein sequence ID" value="ORX83607.1"/>
    <property type="molecule type" value="Genomic_DNA"/>
</dbReference>
<feature type="region of interest" description="Disordered" evidence="1">
    <location>
        <begin position="266"/>
        <end position="285"/>
    </location>
</feature>
<dbReference type="PANTHER" id="PTHR21377">
    <property type="entry name" value="PROTEIN FAM210B, MITOCHONDRIAL"/>
    <property type="match status" value="1"/>
</dbReference>
<comment type="caution">
    <text evidence="3">The sequence shown here is derived from an EMBL/GenBank/DDBJ whole genome shotgun (WGS) entry which is preliminary data.</text>
</comment>
<evidence type="ECO:0000256" key="2">
    <source>
        <dbReference type="SAM" id="Phobius"/>
    </source>
</evidence>
<keyword evidence="2" id="KW-0472">Membrane</keyword>
<dbReference type="Proteomes" id="UP000193944">
    <property type="component" value="Unassembled WGS sequence"/>
</dbReference>
<dbReference type="AlphaFoldDB" id="A0A1Y1XD12"/>
<reference evidence="3 4" key="1">
    <citation type="submission" date="2016-08" db="EMBL/GenBank/DDBJ databases">
        <title>A Parts List for Fungal Cellulosomes Revealed by Comparative Genomics.</title>
        <authorList>
            <consortium name="DOE Joint Genome Institute"/>
            <person name="Haitjema C.H."/>
            <person name="Gilmore S.P."/>
            <person name="Henske J.K."/>
            <person name="Solomon K.V."/>
            <person name="De Groot R."/>
            <person name="Kuo A."/>
            <person name="Mondo S.J."/>
            <person name="Salamov A.A."/>
            <person name="Labutti K."/>
            <person name="Zhao Z."/>
            <person name="Chiniquy J."/>
            <person name="Barry K."/>
            <person name="Brewer H.M."/>
            <person name="Purvine S.O."/>
            <person name="Wright A.T."/>
            <person name="Boxma B."/>
            <person name="Van Alen T."/>
            <person name="Hackstein J.H."/>
            <person name="Baker S.E."/>
            <person name="Grigoriev I.V."/>
            <person name="O'Malley M.A."/>
        </authorList>
    </citation>
    <scope>NUCLEOTIDE SEQUENCE [LARGE SCALE GENOMIC DNA]</scope>
    <source>
        <strain evidence="3 4">S4</strain>
    </source>
</reference>